<feature type="compositionally biased region" description="Basic and acidic residues" evidence="1">
    <location>
        <begin position="208"/>
        <end position="219"/>
    </location>
</feature>
<dbReference type="Pfam" id="PF05380">
    <property type="entry name" value="Peptidase_A17"/>
    <property type="match status" value="1"/>
</dbReference>
<dbReference type="Gene3D" id="3.30.420.10">
    <property type="entry name" value="Ribonuclease H-like superfamily/Ribonuclease H"/>
    <property type="match status" value="1"/>
</dbReference>
<evidence type="ECO:0000259" key="2">
    <source>
        <dbReference type="PROSITE" id="PS50994"/>
    </source>
</evidence>
<dbReference type="Pfam" id="PF00078">
    <property type="entry name" value="RVT_1"/>
    <property type="match status" value="1"/>
</dbReference>
<dbReference type="EMBL" id="GBHO01031928">
    <property type="protein sequence ID" value="JAG11676.1"/>
    <property type="molecule type" value="Transcribed_RNA"/>
</dbReference>
<dbReference type="Pfam" id="PF03564">
    <property type="entry name" value="DUF1759"/>
    <property type="match status" value="1"/>
</dbReference>
<dbReference type="SUPFAM" id="SSF56672">
    <property type="entry name" value="DNA/RNA polymerases"/>
    <property type="match status" value="1"/>
</dbReference>
<dbReference type="Pfam" id="PF17921">
    <property type="entry name" value="Integrase_H2C2"/>
    <property type="match status" value="1"/>
</dbReference>
<dbReference type="GO" id="GO:0003676">
    <property type="term" value="F:nucleic acid binding"/>
    <property type="evidence" value="ECO:0007669"/>
    <property type="project" value="InterPro"/>
</dbReference>
<dbReference type="PROSITE" id="PS50994">
    <property type="entry name" value="INTEGRASE"/>
    <property type="match status" value="1"/>
</dbReference>
<accession>A0A0A9WW84</accession>
<dbReference type="GO" id="GO:0015074">
    <property type="term" value="P:DNA integration"/>
    <property type="evidence" value="ECO:0007669"/>
    <property type="project" value="InterPro"/>
</dbReference>
<evidence type="ECO:0000256" key="1">
    <source>
        <dbReference type="SAM" id="MobiDB-lite"/>
    </source>
</evidence>
<dbReference type="InterPro" id="IPR040676">
    <property type="entry name" value="DUF5641"/>
</dbReference>
<protein>
    <submittedName>
        <fullName evidence="3">Pol polyprotein</fullName>
    </submittedName>
</protein>
<dbReference type="PANTHER" id="PTHR47331">
    <property type="entry name" value="PHD-TYPE DOMAIN-CONTAINING PROTEIN"/>
    <property type="match status" value="1"/>
</dbReference>
<dbReference type="InterPro" id="IPR041588">
    <property type="entry name" value="Integrase_H2C2"/>
</dbReference>
<evidence type="ECO:0000313" key="4">
    <source>
        <dbReference type="EMBL" id="JAG11678.1"/>
    </source>
</evidence>
<dbReference type="GO" id="GO:0071897">
    <property type="term" value="P:DNA biosynthetic process"/>
    <property type="evidence" value="ECO:0007669"/>
    <property type="project" value="UniProtKB-ARBA"/>
</dbReference>
<feature type="compositionally biased region" description="Polar residues" evidence="1">
    <location>
        <begin position="228"/>
        <end position="241"/>
    </location>
</feature>
<feature type="domain" description="Integrase catalytic" evidence="2">
    <location>
        <begin position="1335"/>
        <end position="1537"/>
    </location>
</feature>
<dbReference type="InterPro" id="IPR005312">
    <property type="entry name" value="DUF1759"/>
</dbReference>
<dbReference type="InterPro" id="IPR043128">
    <property type="entry name" value="Rev_trsase/Diguanyl_cyclase"/>
</dbReference>
<dbReference type="InterPro" id="IPR000477">
    <property type="entry name" value="RT_dom"/>
</dbReference>
<organism evidence="3">
    <name type="scientific">Lygus hesperus</name>
    <name type="common">Western plant bug</name>
    <dbReference type="NCBI Taxonomy" id="30085"/>
    <lineage>
        <taxon>Eukaryota</taxon>
        <taxon>Metazoa</taxon>
        <taxon>Ecdysozoa</taxon>
        <taxon>Arthropoda</taxon>
        <taxon>Hexapoda</taxon>
        <taxon>Insecta</taxon>
        <taxon>Pterygota</taxon>
        <taxon>Neoptera</taxon>
        <taxon>Paraneoptera</taxon>
        <taxon>Hemiptera</taxon>
        <taxon>Heteroptera</taxon>
        <taxon>Panheteroptera</taxon>
        <taxon>Cimicomorpha</taxon>
        <taxon>Miridae</taxon>
        <taxon>Mirini</taxon>
        <taxon>Lygus</taxon>
    </lineage>
</organism>
<dbReference type="InterPro" id="IPR043502">
    <property type="entry name" value="DNA/RNA_pol_sf"/>
</dbReference>
<dbReference type="PANTHER" id="PTHR47331:SF5">
    <property type="entry name" value="RIBONUCLEASE H"/>
    <property type="match status" value="1"/>
</dbReference>
<sequence>WQEQDAVSRSRSDTVISSHLTSGRHKLKLPKLSVPKFSGKTSEFPAFIHLYDNVVHKSGLSEIEKFYYLESFLEGEALDLIKSIPLDHRNYLIAYNKINKRYNDKRVLGTHYLNSIYSLKPISVESYSGLQKFLNTFDVHIKALQELKIPDLGDFLILSMALRLLDSETRQKFESSHEDSIPTYKSLITFLEGHCRVLELAGDQRPVNKDKRSVNDNHKTVHHHKAFISTQESSHSTPGDVVSNPTLVQPSCSPKAYSAKPSKTVKPKYPCPSCKSDTHLLYQCNDLLSLAPPQRKKLILKLNRCLACFGFHKLDVCKSTKTCDKCSSSQHNSLLHDTSSQTQPAHRNISNGTTQSQALSCSFVGTSSSSTTVLLGTAQVLMQDAKGNWHKVRAVLDNASQVNFLTTSLSQKLGLTPTGTNLSISGVGSSGVSNPSGVVSCSIRPHHTQSPLISFNAIVLPKITAELPSTQISHAVKPRFQSLILADPDFDCPAEVDALLGASLFPDLYVSGASLIKGEPSAFLTVLGWVLIGSAPVIQKANTSTSLLVCSTETDNLLRRFWELENVLIPPSSMEDPDNLLCESHFSTTHYREPNGRYGVQFPFRSAPALGSTRDLALKRVHNLEARLSKNNHLQKYYDTLQEYVALGHINPASIDAPYIMTHHVVYKESSTTSLRVVFNASQKDPNGHSLNDFLHVGPKLQQSIEDIVLNFRTYAIALTCDIKMMFRMIKVHPNHRKYLHLMFRLSSSDPISEWELSVLPFGVNSSPFLSQRVLQQLVMDEGHKFPLASQALRCCTYVDDVVCGANSIQETIDLYGQLISLLSCGGFELRKFSSNSVEVLAHIPENLREDPLIFDINKEDGPSCVKVLGLQYNPSKDVFCFHVPAYDSITYTKRAVLSSIARIYDVNGYLCPVIVWAKMFMQKLWVQGLGWDEPFNQDLEQEWNSFITELSLLASVEIPRFIMEGIDGSPEIVGMCDASSQAYAAALYLRIPLSNGLFSCRILKAKSRVAPLKVQSIPRLELCAALMLSHLYKSVETLIKNLKVSKIHLFTDSTIVLSWLRTPPHRLKTFVANRVVDILEHTQPDFWNHIPSEMNSADVASRSILPSQLIDFELWWHGPIFLCSNDSWPASFRECLLEEHLPEVKNNSHSLITTSKPSAYLLEAQSKYSSFLRLQRVFAFILRFVHNTRNRIKLYGPIMAGEYQAATNLLVKISQQSYFATDMENIEKGNQVAKPLRSLSPFLENGLLRAGGRLRNAPLPIASKHPLILPKDCHLSQLICDHFHRLSLHGGIQLTQSLIRRQFWIMSIRSLLSQRIGKCLTCYKHNAPTLQPIMSDLPASRFSQVRAFLNVGTDFAGPYLLKESKRRNARSTKCYICIFVCLSVKAVHIELVTELSTPAFLATLDRFVARRGLPQNIYSDNGTNYVGAAKEMSRVQELLESSQEAIHDHLQAQLIKWHFNPPSAPNFGGLWEAAVKSCKYHLKRLISHHPLTLEEFSTLLARVEAVMNSRPLYEPSNDPKDGFEYLSPGHFIIGAPMLARPEPELPSDVRPLDRWRFISQSLQAFWKSWSQDYLHSLTQRTKWTEEAKPIQVGDSVLVTGQTSLTPQQWSLARVDEVFPGRDGRVRVAVLQTPHGMMRRPVSKLLPIPSQ</sequence>
<dbReference type="InterPro" id="IPR036397">
    <property type="entry name" value="RNaseH_sf"/>
</dbReference>
<dbReference type="InterPro" id="IPR001584">
    <property type="entry name" value="Integrase_cat-core"/>
</dbReference>
<dbReference type="GO" id="GO:0042575">
    <property type="term" value="C:DNA polymerase complex"/>
    <property type="evidence" value="ECO:0007669"/>
    <property type="project" value="UniProtKB-ARBA"/>
</dbReference>
<dbReference type="Gene3D" id="3.10.10.10">
    <property type="entry name" value="HIV Type 1 Reverse Transcriptase, subunit A, domain 1"/>
    <property type="match status" value="1"/>
</dbReference>
<feature type="region of interest" description="Disordered" evidence="1">
    <location>
        <begin position="208"/>
        <end position="241"/>
    </location>
</feature>
<reference evidence="3" key="2">
    <citation type="submission" date="2014-07" db="EMBL/GenBank/DDBJ databases">
        <authorList>
            <person name="Hull J."/>
        </authorList>
    </citation>
    <scope>NUCLEOTIDE SEQUENCE</scope>
</reference>
<evidence type="ECO:0000313" key="3">
    <source>
        <dbReference type="EMBL" id="JAG11676.1"/>
    </source>
</evidence>
<dbReference type="Gene3D" id="3.30.70.270">
    <property type="match status" value="1"/>
</dbReference>
<dbReference type="InterPro" id="IPR012337">
    <property type="entry name" value="RNaseH-like_sf"/>
</dbReference>
<feature type="non-terminal residue" evidence="3">
    <location>
        <position position="1"/>
    </location>
</feature>
<name>A0A0A9WW84_LYGHE</name>
<dbReference type="SUPFAM" id="SSF53098">
    <property type="entry name" value="Ribonuclease H-like"/>
    <property type="match status" value="1"/>
</dbReference>
<proteinExistence type="predicted"/>
<gene>
    <name evidence="3" type="primary">pol_76</name>
    <name evidence="4" type="synonym">pol_124</name>
    <name evidence="3" type="ORF">CM83_84050</name>
    <name evidence="4" type="ORF">CM83_84052</name>
</gene>
<reference evidence="3" key="1">
    <citation type="journal article" date="2014" name="PLoS ONE">
        <title>Transcriptome-Based Identification of ABC Transporters in the Western Tarnished Plant Bug Lygus hesperus.</title>
        <authorList>
            <person name="Hull J.J."/>
            <person name="Chaney K."/>
            <person name="Geib S.M."/>
            <person name="Fabrick J.A."/>
            <person name="Brent C.S."/>
            <person name="Walsh D."/>
            <person name="Lavine L.C."/>
        </authorList>
    </citation>
    <scope>NUCLEOTIDE SEQUENCE</scope>
</reference>
<dbReference type="Pfam" id="PF18701">
    <property type="entry name" value="DUF5641"/>
    <property type="match status" value="1"/>
</dbReference>
<dbReference type="InterPro" id="IPR008042">
    <property type="entry name" value="Retrotrans_Pao"/>
</dbReference>
<dbReference type="EMBL" id="GBHO01031926">
    <property type="protein sequence ID" value="JAG11678.1"/>
    <property type="molecule type" value="Transcribed_RNA"/>
</dbReference>